<organism evidence="1 2">
    <name type="scientific">Vermiconidia calcicola</name>
    <dbReference type="NCBI Taxonomy" id="1690605"/>
    <lineage>
        <taxon>Eukaryota</taxon>
        <taxon>Fungi</taxon>
        <taxon>Dikarya</taxon>
        <taxon>Ascomycota</taxon>
        <taxon>Pezizomycotina</taxon>
        <taxon>Dothideomycetes</taxon>
        <taxon>Dothideomycetidae</taxon>
        <taxon>Mycosphaerellales</taxon>
        <taxon>Extremaceae</taxon>
        <taxon>Vermiconidia</taxon>
    </lineage>
</organism>
<dbReference type="EMBL" id="JAUTXU010000193">
    <property type="protein sequence ID" value="KAK3699779.1"/>
    <property type="molecule type" value="Genomic_DNA"/>
</dbReference>
<evidence type="ECO:0000313" key="1">
    <source>
        <dbReference type="EMBL" id="KAK3699779.1"/>
    </source>
</evidence>
<proteinExistence type="predicted"/>
<evidence type="ECO:0000313" key="2">
    <source>
        <dbReference type="Proteomes" id="UP001281147"/>
    </source>
</evidence>
<dbReference type="Proteomes" id="UP001281147">
    <property type="component" value="Unassembled WGS sequence"/>
</dbReference>
<keyword evidence="1" id="KW-0808">Transferase</keyword>
<reference evidence="1" key="1">
    <citation type="submission" date="2023-07" db="EMBL/GenBank/DDBJ databases">
        <title>Black Yeasts Isolated from many extreme environments.</title>
        <authorList>
            <person name="Coleine C."/>
            <person name="Stajich J.E."/>
            <person name="Selbmann L."/>
        </authorList>
    </citation>
    <scope>NUCLEOTIDE SEQUENCE</scope>
    <source>
        <strain evidence="1">CCFEE 5714</strain>
    </source>
</reference>
<sequence>MAESISPKAKVTLYWLEQSRSQRIVWLLEECKGIDYTIKTYKRGKDMLAPKELKDIHPLGKSPVIKVECPTSEPIVLAESGAIVEYLCDHFAPHLVPKRYQDGKDGEVGGDTEQWLRYRFYMHYAEGSLMTMLIIALIMDPFGPAKWSAEIKNAPVWFFIKPITQGIASRVENMFLTKNFKTNFGFLESQIQSSPDDGTYLCGKDITAADILMSFPLIAGKGKIDRNAYPKLAEYTKMLEENEVYQRSIKKAEEASGEPYKAML</sequence>
<accession>A0ACC3MN97</accession>
<protein>
    <submittedName>
        <fullName evidence="1">Bifunctional glutathione transferase/peroxidase</fullName>
        <ecNumber evidence="1">2.5.1.18</ecNumber>
    </submittedName>
</protein>
<dbReference type="EC" id="2.5.1.18" evidence="1"/>
<keyword evidence="2" id="KW-1185">Reference proteome</keyword>
<gene>
    <name evidence="1" type="primary">GTT1_1</name>
    <name evidence="1" type="ORF">LTR37_016288</name>
</gene>
<comment type="caution">
    <text evidence="1">The sequence shown here is derived from an EMBL/GenBank/DDBJ whole genome shotgun (WGS) entry which is preliminary data.</text>
</comment>
<name>A0ACC3MN97_9PEZI</name>